<proteinExistence type="predicted"/>
<reference evidence="7" key="1">
    <citation type="journal article" date="2019" name="Int. J. Syst. Evol. Microbiol.">
        <title>The Global Catalogue of Microorganisms (GCM) 10K type strain sequencing project: providing services to taxonomists for standard genome sequencing and annotation.</title>
        <authorList>
            <consortium name="The Broad Institute Genomics Platform"/>
            <consortium name="The Broad Institute Genome Sequencing Center for Infectious Disease"/>
            <person name="Wu L."/>
            <person name="Ma J."/>
        </authorList>
    </citation>
    <scope>NUCLEOTIDE SEQUENCE [LARGE SCALE GENOMIC DNA]</scope>
    <source>
        <strain evidence="7">CGMCC 1.10759</strain>
    </source>
</reference>
<name>A0ABV8SZ25_9GAMM</name>
<dbReference type="PANTHER" id="PTHR43270">
    <property type="entry name" value="BETA-ALA-HIS DIPEPTIDASE"/>
    <property type="match status" value="1"/>
</dbReference>
<evidence type="ECO:0000256" key="1">
    <source>
        <dbReference type="ARBA" id="ARBA00022670"/>
    </source>
</evidence>
<evidence type="ECO:0000256" key="4">
    <source>
        <dbReference type="SAM" id="SignalP"/>
    </source>
</evidence>
<dbReference type="Gene3D" id="3.30.70.360">
    <property type="match status" value="1"/>
</dbReference>
<feature type="chain" id="PRO_5047303438" evidence="4">
    <location>
        <begin position="27"/>
        <end position="516"/>
    </location>
</feature>
<evidence type="ECO:0000256" key="3">
    <source>
        <dbReference type="ARBA" id="ARBA00022801"/>
    </source>
</evidence>
<feature type="domain" description="Peptidase M20 dimerisation" evidence="5">
    <location>
        <begin position="240"/>
        <end position="393"/>
    </location>
</feature>
<gene>
    <name evidence="6" type="ORF">ACFPN2_24280</name>
</gene>
<evidence type="ECO:0000313" key="6">
    <source>
        <dbReference type="EMBL" id="MFC4312222.1"/>
    </source>
</evidence>
<dbReference type="Gene3D" id="3.40.630.10">
    <property type="entry name" value="Zn peptidases"/>
    <property type="match status" value="1"/>
</dbReference>
<dbReference type="PANTHER" id="PTHR43270:SF8">
    <property type="entry name" value="DI- AND TRIPEPTIDASE DUG2-RELATED"/>
    <property type="match status" value="1"/>
</dbReference>
<keyword evidence="7" id="KW-1185">Reference proteome</keyword>
<feature type="signal peptide" evidence="4">
    <location>
        <begin position="1"/>
        <end position="26"/>
    </location>
</feature>
<dbReference type="SUPFAM" id="SSF53187">
    <property type="entry name" value="Zn-dependent exopeptidases"/>
    <property type="match status" value="1"/>
</dbReference>
<keyword evidence="3" id="KW-0378">Hydrolase</keyword>
<evidence type="ECO:0000256" key="2">
    <source>
        <dbReference type="ARBA" id="ARBA00022723"/>
    </source>
</evidence>
<comment type="caution">
    <text evidence="6">The sequence shown here is derived from an EMBL/GenBank/DDBJ whole genome shotgun (WGS) entry which is preliminary data.</text>
</comment>
<dbReference type="InterPro" id="IPR051458">
    <property type="entry name" value="Cyt/Met_Dipeptidase"/>
</dbReference>
<dbReference type="Pfam" id="PF01546">
    <property type="entry name" value="Peptidase_M20"/>
    <property type="match status" value="1"/>
</dbReference>
<keyword evidence="1" id="KW-0645">Protease</keyword>
<keyword evidence="4" id="KW-0732">Signal</keyword>
<evidence type="ECO:0000259" key="5">
    <source>
        <dbReference type="Pfam" id="PF07687"/>
    </source>
</evidence>
<keyword evidence="2" id="KW-0479">Metal-binding</keyword>
<dbReference type="InterPro" id="IPR011650">
    <property type="entry name" value="Peptidase_M20_dimer"/>
</dbReference>
<dbReference type="Proteomes" id="UP001595904">
    <property type="component" value="Unassembled WGS sequence"/>
</dbReference>
<dbReference type="EMBL" id="JBHSDU010000014">
    <property type="protein sequence ID" value="MFC4312222.1"/>
    <property type="molecule type" value="Genomic_DNA"/>
</dbReference>
<dbReference type="RefSeq" id="WP_380601417.1">
    <property type="nucleotide sequence ID" value="NZ_JBHSDU010000014.1"/>
</dbReference>
<protein>
    <submittedName>
        <fullName evidence="6">M20/M25/M40 family metallo-hydrolase</fullName>
    </submittedName>
</protein>
<evidence type="ECO:0000313" key="7">
    <source>
        <dbReference type="Proteomes" id="UP001595904"/>
    </source>
</evidence>
<dbReference type="SUPFAM" id="SSF55031">
    <property type="entry name" value="Bacterial exopeptidase dimerisation domain"/>
    <property type="match status" value="1"/>
</dbReference>
<dbReference type="InterPro" id="IPR002933">
    <property type="entry name" value="Peptidase_M20"/>
</dbReference>
<dbReference type="Pfam" id="PF07687">
    <property type="entry name" value="M20_dimer"/>
    <property type="match status" value="1"/>
</dbReference>
<accession>A0ABV8SZ25</accession>
<dbReference type="InterPro" id="IPR036264">
    <property type="entry name" value="Bact_exopeptidase_dim_dom"/>
</dbReference>
<sequence length="516" mass="55909">MSRMLGSSAIAAIIGLLLLPAGAVFAGSQAAAITTAAQKNFTEYLDLLSLPNVAAEPSDIERNVAFLEKSFQKRSFKTHRLDNPAGRPMLLAELSSAKASVPTILFYAHFDGQPIVKEQWAQQDPFTPVVKQRNAQGAWQEVPRERLTAKPLDPELRVFARSASDDKAPIVMLLTAIDVLQAQRKTPVINVKVLLDSEEEMGSPSLGETVKANRELFNADALIVLDGPVHGSGKPTLVFGNRGITQATLTVFGPTAPLHSGHFGNYVPNPALRLATLLASMKDDDGRVLVEGYYDGINLTDADRRILKATGDDEAALLKRAGIARAERVGATYQEALQYPSLNVRGMASASVGAKAANIVPSEAIAEIDIRTTPETDGRRLFELLKRHIEKQGYHLVDAAPTTEERASYDKLAKFELGSVEAAARVPMDAPVGRWAMTALKSSTAQTPKTDPVRIRMMGGTVPTDVLVDALGLPFLLVPTVNADNNQHTFDENMRMGNFVTGTETVYSLLVTKYQR</sequence>
<organism evidence="6 7">
    <name type="scientific">Steroidobacter flavus</name>
    <dbReference type="NCBI Taxonomy" id="1842136"/>
    <lineage>
        <taxon>Bacteria</taxon>
        <taxon>Pseudomonadati</taxon>
        <taxon>Pseudomonadota</taxon>
        <taxon>Gammaproteobacteria</taxon>
        <taxon>Steroidobacterales</taxon>
        <taxon>Steroidobacteraceae</taxon>
        <taxon>Steroidobacter</taxon>
    </lineage>
</organism>